<dbReference type="AlphaFoldDB" id="A0A197JU34"/>
<dbReference type="EMBL" id="KV442046">
    <property type="protein sequence ID" value="OAQ28792.1"/>
    <property type="molecule type" value="Genomic_DNA"/>
</dbReference>
<keyword evidence="2" id="KW-1185">Reference proteome</keyword>
<sequence length="79" mass="8914">MMSCLSASPAVFSLHSRQLLFPDADLANAVHACVQLYSSYRPVAHSFPKISLPLPLYDSSTMLVFVHMFLFIENNKLRQ</sequence>
<evidence type="ECO:0000313" key="1">
    <source>
        <dbReference type="EMBL" id="OAQ28792.1"/>
    </source>
</evidence>
<organism evidence="1 2">
    <name type="scientific">Linnemannia elongata AG-77</name>
    <dbReference type="NCBI Taxonomy" id="1314771"/>
    <lineage>
        <taxon>Eukaryota</taxon>
        <taxon>Fungi</taxon>
        <taxon>Fungi incertae sedis</taxon>
        <taxon>Mucoromycota</taxon>
        <taxon>Mortierellomycotina</taxon>
        <taxon>Mortierellomycetes</taxon>
        <taxon>Mortierellales</taxon>
        <taxon>Mortierellaceae</taxon>
        <taxon>Linnemannia</taxon>
    </lineage>
</organism>
<protein>
    <submittedName>
        <fullName evidence="1">Uncharacterized protein</fullName>
    </submittedName>
</protein>
<accession>A0A197JU34</accession>
<gene>
    <name evidence="1" type="ORF">K457DRAFT_549710</name>
</gene>
<evidence type="ECO:0000313" key="2">
    <source>
        <dbReference type="Proteomes" id="UP000078512"/>
    </source>
</evidence>
<name>A0A197JU34_9FUNG</name>
<reference evidence="1 2" key="1">
    <citation type="submission" date="2016-05" db="EMBL/GenBank/DDBJ databases">
        <title>Genome sequencing reveals origins of a unique bacterial endosymbiosis in the earliest lineages of terrestrial Fungi.</title>
        <authorList>
            <consortium name="DOE Joint Genome Institute"/>
            <person name="Uehling J."/>
            <person name="Gryganskyi A."/>
            <person name="Hameed K."/>
            <person name="Tschaplinski T."/>
            <person name="Misztal P."/>
            <person name="Wu S."/>
            <person name="Desiro A."/>
            <person name="Vande Pol N."/>
            <person name="Du Z.-Y."/>
            <person name="Zienkiewicz A."/>
            <person name="Zienkiewicz K."/>
            <person name="Morin E."/>
            <person name="Tisserant E."/>
            <person name="Splivallo R."/>
            <person name="Hainaut M."/>
            <person name="Henrissat B."/>
            <person name="Ohm R."/>
            <person name="Kuo A."/>
            <person name="Yan J."/>
            <person name="Lipzen A."/>
            <person name="Nolan M."/>
            <person name="Labutti K."/>
            <person name="Barry K."/>
            <person name="Goldstein A."/>
            <person name="Labbe J."/>
            <person name="Schadt C."/>
            <person name="Tuskan G."/>
            <person name="Grigoriev I."/>
            <person name="Martin F."/>
            <person name="Vilgalys R."/>
            <person name="Bonito G."/>
        </authorList>
    </citation>
    <scope>NUCLEOTIDE SEQUENCE [LARGE SCALE GENOMIC DNA]</scope>
    <source>
        <strain evidence="1 2">AG-77</strain>
    </source>
</reference>
<proteinExistence type="predicted"/>
<dbReference type="Proteomes" id="UP000078512">
    <property type="component" value="Unassembled WGS sequence"/>
</dbReference>